<protein>
    <recommendedName>
        <fullName evidence="1">site-specific DNA-methyltransferase (adenine-specific)</fullName>
        <ecNumber evidence="1">2.1.1.72</ecNumber>
    </recommendedName>
</protein>
<dbReference type="PANTHER" id="PTHR33841">
    <property type="entry name" value="DNA METHYLTRANSFERASE YEEA-RELATED"/>
    <property type="match status" value="1"/>
</dbReference>
<gene>
    <name evidence="7" type="ORF">BGC33_10690</name>
</gene>
<evidence type="ECO:0000313" key="8">
    <source>
        <dbReference type="Proteomes" id="UP000182798"/>
    </source>
</evidence>
<comment type="catalytic activity">
    <reaction evidence="5">
        <text>a 2'-deoxyadenosine in DNA + S-adenosyl-L-methionine = an N(6)-methyl-2'-deoxyadenosine in DNA + S-adenosyl-L-homocysteine + H(+)</text>
        <dbReference type="Rhea" id="RHEA:15197"/>
        <dbReference type="Rhea" id="RHEA-COMP:12418"/>
        <dbReference type="Rhea" id="RHEA-COMP:12419"/>
        <dbReference type="ChEBI" id="CHEBI:15378"/>
        <dbReference type="ChEBI" id="CHEBI:57856"/>
        <dbReference type="ChEBI" id="CHEBI:59789"/>
        <dbReference type="ChEBI" id="CHEBI:90615"/>
        <dbReference type="ChEBI" id="CHEBI:90616"/>
        <dbReference type="EC" id="2.1.1.72"/>
    </reaction>
</comment>
<dbReference type="InterPro" id="IPR029063">
    <property type="entry name" value="SAM-dependent_MTases_sf"/>
</dbReference>
<evidence type="ECO:0000259" key="6">
    <source>
        <dbReference type="Pfam" id="PF07669"/>
    </source>
</evidence>
<keyword evidence="4" id="KW-0949">S-adenosyl-L-methionine</keyword>
<dbReference type="Pfam" id="PF07669">
    <property type="entry name" value="Eco57I"/>
    <property type="match status" value="1"/>
</dbReference>
<dbReference type="GO" id="GO:0006304">
    <property type="term" value="P:DNA modification"/>
    <property type="evidence" value="ECO:0007669"/>
    <property type="project" value="InterPro"/>
</dbReference>
<dbReference type="GO" id="GO:0003676">
    <property type="term" value="F:nucleic acid binding"/>
    <property type="evidence" value="ECO:0007669"/>
    <property type="project" value="InterPro"/>
</dbReference>
<dbReference type="GO" id="GO:0032259">
    <property type="term" value="P:methylation"/>
    <property type="evidence" value="ECO:0007669"/>
    <property type="project" value="UniProtKB-KW"/>
</dbReference>
<feature type="domain" description="Type II methyltransferase M.TaqI-like" evidence="6">
    <location>
        <begin position="154"/>
        <end position="304"/>
    </location>
</feature>
<dbReference type="PANTHER" id="PTHR33841:SF1">
    <property type="entry name" value="DNA METHYLTRANSFERASE A"/>
    <property type="match status" value="1"/>
</dbReference>
<evidence type="ECO:0000256" key="4">
    <source>
        <dbReference type="ARBA" id="ARBA00022691"/>
    </source>
</evidence>
<dbReference type="InterPro" id="IPR002052">
    <property type="entry name" value="DNA_methylase_N6_adenine_CS"/>
</dbReference>
<proteinExistence type="predicted"/>
<dbReference type="OrthoDB" id="5749002at2"/>
<sequence>MDKPILDFLKKYSADVEVINRLLVSTFLTFKSIAKVENLYIQSLIITDRTSDERDALDNFLKLFTKKQEICSEELLGLFEFVISPSDKLINGAIYTPKNIRNYITEQSFFSLDCNTLNDIKIADIACGCGGFLISASKKIKKKTNKSFKNIFKENIFGVDIQSYSVDRAKILLSLLAIAEGEDEKKFEFNLHTGDSLNFDWSEKEQSFKGFDLILGNPPYVYSRNMDQQTKVLIKNWSVCSTGHPDLYIPFFQIGYELLNEKGILGFITVNTFIHSVNGRALRKYFSENSISLKIIDFKGAQIFKSRTTYTCLCFLQRKETDFVKYIALEEEKLTDIAEIKFSKTLYENLDSVAGWSIRNHDLITKMESIGVRFGDIYDTKSGIATLRNRVYIFKSYKTKGDYFYMQDGTKIEKLICKDIVNSNRINQENDIKSLKEKIIFPYIYDENNKITLIKEEIFSSDFPEAYKYLFKHKEDLNCRDKGNGKYPAWYAFGRTQSLEIIKHKLLFPRMVKKGFIAEISNDSNLYFYNGMSAYAKKEGDLKELKRLLTAEATWQYIENKCKYYASGYFGLGKNYLDNFGCVESTK</sequence>
<dbReference type="AlphaFoldDB" id="A0A1J5UEZ2"/>
<keyword evidence="3" id="KW-0808">Transferase</keyword>
<dbReference type="CDD" id="cd02440">
    <property type="entry name" value="AdoMet_MTases"/>
    <property type="match status" value="1"/>
</dbReference>
<dbReference type="PROSITE" id="PS00092">
    <property type="entry name" value="N6_MTASE"/>
    <property type="match status" value="1"/>
</dbReference>
<comment type="caution">
    <text evidence="7">The sequence shown here is derived from an EMBL/GenBank/DDBJ whole genome shotgun (WGS) entry which is preliminary data.</text>
</comment>
<evidence type="ECO:0000256" key="5">
    <source>
        <dbReference type="ARBA" id="ARBA00047942"/>
    </source>
</evidence>
<name>A0A1J5UEZ2_9GAMM</name>
<dbReference type="Proteomes" id="UP000182798">
    <property type="component" value="Unassembled WGS sequence"/>
</dbReference>
<evidence type="ECO:0000256" key="3">
    <source>
        <dbReference type="ARBA" id="ARBA00022679"/>
    </source>
</evidence>
<evidence type="ECO:0000256" key="1">
    <source>
        <dbReference type="ARBA" id="ARBA00011900"/>
    </source>
</evidence>
<reference evidence="8" key="1">
    <citation type="submission" date="2016-09" db="EMBL/GenBank/DDBJ databases">
        <title>Genome Sequence of Bathymodiolus thermophilus sulfur-oxidizing gill endosymbiont.</title>
        <authorList>
            <person name="Ponnudurai R."/>
            <person name="Kleiner M."/>
            <person name="Sayavedra L."/>
            <person name="Thuermer A."/>
            <person name="Felbeck H."/>
            <person name="Schlueter R."/>
            <person name="Schweder T."/>
            <person name="Markert S."/>
        </authorList>
    </citation>
    <scope>NUCLEOTIDE SEQUENCE [LARGE SCALE GENOMIC DNA]</scope>
    <source>
        <strain evidence="8">BAT/CrabSpa'14</strain>
    </source>
</reference>
<dbReference type="InterPro" id="IPR011639">
    <property type="entry name" value="MethylTrfase_TaqI-like_dom"/>
</dbReference>
<dbReference type="GO" id="GO:0009007">
    <property type="term" value="F:site-specific DNA-methyltransferase (adenine-specific) activity"/>
    <property type="evidence" value="ECO:0007669"/>
    <property type="project" value="UniProtKB-EC"/>
</dbReference>
<evidence type="ECO:0000256" key="2">
    <source>
        <dbReference type="ARBA" id="ARBA00022603"/>
    </source>
</evidence>
<dbReference type="PRINTS" id="PR00507">
    <property type="entry name" value="N12N6MTFRASE"/>
</dbReference>
<dbReference type="InterPro" id="IPR050953">
    <property type="entry name" value="N4_N6_ade-DNA_methylase"/>
</dbReference>
<dbReference type="REBASE" id="230398">
    <property type="entry name" value="M.BthBATORF10690P"/>
</dbReference>
<dbReference type="Gene3D" id="3.40.50.150">
    <property type="entry name" value="Vaccinia Virus protein VP39"/>
    <property type="match status" value="1"/>
</dbReference>
<dbReference type="RefSeq" id="WP_071564605.1">
    <property type="nucleotide sequence ID" value="NZ_MIQH01000641.1"/>
</dbReference>
<organism evidence="7 8">
    <name type="scientific">Bathymodiolus thermophilus thioautotrophic gill symbiont</name>
    <dbReference type="NCBI Taxonomy" id="2360"/>
    <lineage>
        <taxon>Bacteria</taxon>
        <taxon>Pseudomonadati</taxon>
        <taxon>Pseudomonadota</taxon>
        <taxon>Gammaproteobacteria</taxon>
        <taxon>sulfur-oxidizing symbionts</taxon>
    </lineage>
</organism>
<accession>A0A1J5UEZ2</accession>
<dbReference type="EMBL" id="MIQH01000641">
    <property type="protein sequence ID" value="OIR24485.1"/>
    <property type="molecule type" value="Genomic_DNA"/>
</dbReference>
<dbReference type="SUPFAM" id="SSF53335">
    <property type="entry name" value="S-adenosyl-L-methionine-dependent methyltransferases"/>
    <property type="match status" value="1"/>
</dbReference>
<keyword evidence="2" id="KW-0489">Methyltransferase</keyword>
<evidence type="ECO:0000313" key="7">
    <source>
        <dbReference type="EMBL" id="OIR24485.1"/>
    </source>
</evidence>
<dbReference type="EC" id="2.1.1.72" evidence="1"/>